<evidence type="ECO:0000313" key="1">
    <source>
        <dbReference type="EMBL" id="KAI3665131.1"/>
    </source>
</evidence>
<dbReference type="EMBL" id="CM042064">
    <property type="protein sequence ID" value="KAI3665131.1"/>
    <property type="molecule type" value="Genomic_DNA"/>
</dbReference>
<sequence length="155" mass="17759">MRRPFPAQSLFQQSVTKDVEESQAENTVVFRLELILFLMLSSWLLDEPTFDLDPTNAYMVVKDRLLSLFDRLLFLSRGQTVYKGSLVNLLSFFSNSAIQFLIKRISGTSRQRAESEVGRDPRVMWSKISTSWSKRGQVRIRGHIGELGDVEVQSA</sequence>
<protein>
    <submittedName>
        <fullName evidence="1">Uncharacterized protein</fullName>
    </submittedName>
</protein>
<proteinExistence type="predicted"/>
<dbReference type="Proteomes" id="UP001055879">
    <property type="component" value="Linkage Group LG18"/>
</dbReference>
<organism evidence="1 2">
    <name type="scientific">Arctium lappa</name>
    <name type="common">Greater burdock</name>
    <name type="synonym">Lappa major</name>
    <dbReference type="NCBI Taxonomy" id="4217"/>
    <lineage>
        <taxon>Eukaryota</taxon>
        <taxon>Viridiplantae</taxon>
        <taxon>Streptophyta</taxon>
        <taxon>Embryophyta</taxon>
        <taxon>Tracheophyta</taxon>
        <taxon>Spermatophyta</taxon>
        <taxon>Magnoliopsida</taxon>
        <taxon>eudicotyledons</taxon>
        <taxon>Gunneridae</taxon>
        <taxon>Pentapetalae</taxon>
        <taxon>asterids</taxon>
        <taxon>campanulids</taxon>
        <taxon>Asterales</taxon>
        <taxon>Asteraceae</taxon>
        <taxon>Carduoideae</taxon>
        <taxon>Cardueae</taxon>
        <taxon>Arctiinae</taxon>
        <taxon>Arctium</taxon>
    </lineage>
</organism>
<gene>
    <name evidence="1" type="ORF">L6452_43749</name>
</gene>
<name>A0ACB8XE94_ARCLA</name>
<comment type="caution">
    <text evidence="1">The sequence shown here is derived from an EMBL/GenBank/DDBJ whole genome shotgun (WGS) entry which is preliminary data.</text>
</comment>
<keyword evidence="2" id="KW-1185">Reference proteome</keyword>
<reference evidence="1 2" key="2">
    <citation type="journal article" date="2022" name="Mol. Ecol. Resour.">
        <title>The genomes of chicory, endive, great burdock and yacon provide insights into Asteraceae paleo-polyploidization history and plant inulin production.</title>
        <authorList>
            <person name="Fan W."/>
            <person name="Wang S."/>
            <person name="Wang H."/>
            <person name="Wang A."/>
            <person name="Jiang F."/>
            <person name="Liu H."/>
            <person name="Zhao H."/>
            <person name="Xu D."/>
            <person name="Zhang Y."/>
        </authorList>
    </citation>
    <scope>NUCLEOTIDE SEQUENCE [LARGE SCALE GENOMIC DNA]</scope>
    <source>
        <strain evidence="2">cv. Niubang</strain>
    </source>
</reference>
<evidence type="ECO:0000313" key="2">
    <source>
        <dbReference type="Proteomes" id="UP001055879"/>
    </source>
</evidence>
<accession>A0ACB8XE94</accession>
<reference evidence="2" key="1">
    <citation type="journal article" date="2022" name="Mol. Ecol. Resour.">
        <title>The genomes of chicory, endive, great burdock and yacon provide insights into Asteraceae palaeo-polyploidization history and plant inulin production.</title>
        <authorList>
            <person name="Fan W."/>
            <person name="Wang S."/>
            <person name="Wang H."/>
            <person name="Wang A."/>
            <person name="Jiang F."/>
            <person name="Liu H."/>
            <person name="Zhao H."/>
            <person name="Xu D."/>
            <person name="Zhang Y."/>
        </authorList>
    </citation>
    <scope>NUCLEOTIDE SEQUENCE [LARGE SCALE GENOMIC DNA]</scope>
    <source>
        <strain evidence="2">cv. Niubang</strain>
    </source>
</reference>